<dbReference type="InterPro" id="IPR036291">
    <property type="entry name" value="NAD(P)-bd_dom_sf"/>
</dbReference>
<dbReference type="EMBL" id="JAAGOA010000020">
    <property type="protein sequence ID" value="NEE03167.1"/>
    <property type="molecule type" value="Genomic_DNA"/>
</dbReference>
<evidence type="ECO:0000313" key="3">
    <source>
        <dbReference type="Proteomes" id="UP000475214"/>
    </source>
</evidence>
<dbReference type="CDD" id="cd05244">
    <property type="entry name" value="BVR-B_like_SDR_a"/>
    <property type="match status" value="1"/>
</dbReference>
<name>A0A6L9SDH4_9ACTN</name>
<dbReference type="Pfam" id="PF13460">
    <property type="entry name" value="NAD_binding_10"/>
    <property type="match status" value="1"/>
</dbReference>
<dbReference type="AlphaFoldDB" id="A0A6L9SDH4"/>
<dbReference type="Proteomes" id="UP000475214">
    <property type="component" value="Unassembled WGS sequence"/>
</dbReference>
<evidence type="ECO:0000259" key="1">
    <source>
        <dbReference type="Pfam" id="PF13460"/>
    </source>
</evidence>
<dbReference type="PANTHER" id="PTHR43355:SF2">
    <property type="entry name" value="FLAVIN REDUCTASE (NADPH)"/>
    <property type="match status" value="1"/>
</dbReference>
<protein>
    <submittedName>
        <fullName evidence="2">SDR family oxidoreductase</fullName>
    </submittedName>
</protein>
<dbReference type="InterPro" id="IPR051606">
    <property type="entry name" value="Polyketide_Oxido-like"/>
</dbReference>
<evidence type="ECO:0000313" key="2">
    <source>
        <dbReference type="EMBL" id="NEE03167.1"/>
    </source>
</evidence>
<accession>A0A6L9SDH4</accession>
<sequence>MKLVIIGATGRTGRHLVQQALDRGYTVTAPVRHPEKLADVRHERLTTVEADIMDPGGLAPHLREHNAVLSTLGPTRGGPATVCADGTRAIVEAMYDAGPRRLVTVSVAAAHTAGDGPFTRLFVKPMLRIMLRRSIADALEMERILQSSALDWTTLRPPMLTGRPFTGEYRTRLGLNVRGGYRIARADLAHAILAAVEEPNAVRTAVGVAA</sequence>
<dbReference type="PANTHER" id="PTHR43355">
    <property type="entry name" value="FLAVIN REDUCTASE (NADPH)"/>
    <property type="match status" value="1"/>
</dbReference>
<dbReference type="SUPFAM" id="SSF51735">
    <property type="entry name" value="NAD(P)-binding Rossmann-fold domains"/>
    <property type="match status" value="1"/>
</dbReference>
<dbReference type="GO" id="GO:0042602">
    <property type="term" value="F:riboflavin reductase (NADPH) activity"/>
    <property type="evidence" value="ECO:0007669"/>
    <property type="project" value="TreeGrafter"/>
</dbReference>
<keyword evidence="3" id="KW-1185">Reference proteome</keyword>
<proteinExistence type="predicted"/>
<feature type="domain" description="NAD(P)-binding" evidence="1">
    <location>
        <begin position="7"/>
        <end position="199"/>
    </location>
</feature>
<reference evidence="2 3" key="1">
    <citation type="submission" date="2020-02" db="EMBL/GenBank/DDBJ databases">
        <authorList>
            <person name="Li X.-J."/>
            <person name="Han X.-M."/>
        </authorList>
    </citation>
    <scope>NUCLEOTIDE SEQUENCE [LARGE SCALE GENOMIC DNA]</scope>
    <source>
        <strain evidence="2 3">CCTCC AB 2017055</strain>
    </source>
</reference>
<gene>
    <name evidence="2" type="ORF">G1H10_23660</name>
</gene>
<organism evidence="2 3">
    <name type="scientific">Phytoactinopolyspora halotolerans</name>
    <dbReference type="NCBI Taxonomy" id="1981512"/>
    <lineage>
        <taxon>Bacteria</taxon>
        <taxon>Bacillati</taxon>
        <taxon>Actinomycetota</taxon>
        <taxon>Actinomycetes</taxon>
        <taxon>Jiangellales</taxon>
        <taxon>Jiangellaceae</taxon>
        <taxon>Phytoactinopolyspora</taxon>
    </lineage>
</organism>
<comment type="caution">
    <text evidence="2">The sequence shown here is derived from an EMBL/GenBank/DDBJ whole genome shotgun (WGS) entry which is preliminary data.</text>
</comment>
<dbReference type="Gene3D" id="3.40.50.720">
    <property type="entry name" value="NAD(P)-binding Rossmann-like Domain"/>
    <property type="match status" value="1"/>
</dbReference>
<dbReference type="RefSeq" id="WP_163742537.1">
    <property type="nucleotide sequence ID" value="NZ_JAAGOA010000020.1"/>
</dbReference>
<dbReference type="GO" id="GO:0004074">
    <property type="term" value="F:biliverdin reductase [NAD(P)H] activity"/>
    <property type="evidence" value="ECO:0007669"/>
    <property type="project" value="TreeGrafter"/>
</dbReference>
<dbReference type="InterPro" id="IPR016040">
    <property type="entry name" value="NAD(P)-bd_dom"/>
</dbReference>